<dbReference type="Gene3D" id="3.30.1150.10">
    <property type="match status" value="1"/>
</dbReference>
<feature type="transmembrane region" description="Helical" evidence="11">
    <location>
        <begin position="235"/>
        <end position="253"/>
    </location>
</feature>
<dbReference type="Gene3D" id="1.10.1740.10">
    <property type="match status" value="1"/>
</dbReference>
<dbReference type="InterPro" id="IPR036388">
    <property type="entry name" value="WH-like_DNA-bd_sf"/>
</dbReference>
<evidence type="ECO:0000256" key="3">
    <source>
        <dbReference type="ARBA" id="ARBA00022692"/>
    </source>
</evidence>
<dbReference type="EMBL" id="CP023344">
    <property type="protein sequence ID" value="ATC63519.1"/>
    <property type="molecule type" value="Genomic_DNA"/>
</dbReference>
<keyword evidence="5" id="KW-0805">Transcription regulation</keyword>
<comment type="subcellular location">
    <subcellularLocation>
        <location evidence="1">Membrane</location>
        <topology evidence="1">Single-pass membrane protein</topology>
    </subcellularLocation>
</comment>
<keyword evidence="8 11" id="KW-0472">Membrane</keyword>
<evidence type="ECO:0000256" key="11">
    <source>
        <dbReference type="SAM" id="Phobius"/>
    </source>
</evidence>
<evidence type="ECO:0000256" key="1">
    <source>
        <dbReference type="ARBA" id="ARBA00004167"/>
    </source>
</evidence>
<accession>A0A290Q4C8</accession>
<dbReference type="GO" id="GO:0016987">
    <property type="term" value="F:sigma factor activity"/>
    <property type="evidence" value="ECO:0007669"/>
    <property type="project" value="UniProtKB-KW"/>
</dbReference>
<gene>
    <name evidence="13" type="ORF">CMV30_05865</name>
</gene>
<dbReference type="RefSeq" id="WP_096055151.1">
    <property type="nucleotide sequence ID" value="NZ_CP023344.1"/>
</dbReference>
<keyword evidence="10" id="KW-0175">Coiled coil</keyword>
<dbReference type="GO" id="GO:0006352">
    <property type="term" value="P:DNA-templated transcription initiation"/>
    <property type="evidence" value="ECO:0007669"/>
    <property type="project" value="InterPro"/>
</dbReference>
<dbReference type="SUPFAM" id="SSF88946">
    <property type="entry name" value="Sigma2 domain of RNA polymerase sigma factors"/>
    <property type="match status" value="1"/>
</dbReference>
<dbReference type="CDD" id="cd06171">
    <property type="entry name" value="Sigma70_r4"/>
    <property type="match status" value="1"/>
</dbReference>
<evidence type="ECO:0000256" key="10">
    <source>
        <dbReference type="SAM" id="Coils"/>
    </source>
</evidence>
<dbReference type="Pfam" id="PF03544">
    <property type="entry name" value="TonB_C"/>
    <property type="match status" value="1"/>
</dbReference>
<dbReference type="OrthoDB" id="191945at2"/>
<evidence type="ECO:0000313" key="14">
    <source>
        <dbReference type="Proteomes" id="UP000217265"/>
    </source>
</evidence>
<keyword evidence="6" id="KW-0731">Sigma factor</keyword>
<dbReference type="InterPro" id="IPR037682">
    <property type="entry name" value="TonB_C"/>
</dbReference>
<keyword evidence="7" id="KW-0238">DNA-binding</keyword>
<keyword evidence="4 11" id="KW-1133">Transmembrane helix</keyword>
<organism evidence="13 14">
    <name type="scientific">Nibricoccus aquaticus</name>
    <dbReference type="NCBI Taxonomy" id="2576891"/>
    <lineage>
        <taxon>Bacteria</taxon>
        <taxon>Pseudomonadati</taxon>
        <taxon>Verrucomicrobiota</taxon>
        <taxon>Opitutia</taxon>
        <taxon>Opitutales</taxon>
        <taxon>Opitutaceae</taxon>
        <taxon>Nibricoccus</taxon>
    </lineage>
</organism>
<dbReference type="NCBIfam" id="TIGR01352">
    <property type="entry name" value="tonB_Cterm"/>
    <property type="match status" value="1"/>
</dbReference>
<dbReference type="GO" id="GO:0016020">
    <property type="term" value="C:membrane"/>
    <property type="evidence" value="ECO:0007669"/>
    <property type="project" value="UniProtKB-SubCell"/>
</dbReference>
<dbReference type="Gene3D" id="1.10.10.10">
    <property type="entry name" value="Winged helix-like DNA-binding domain superfamily/Winged helix DNA-binding domain"/>
    <property type="match status" value="1"/>
</dbReference>
<evidence type="ECO:0000313" key="13">
    <source>
        <dbReference type="EMBL" id="ATC63519.1"/>
    </source>
</evidence>
<dbReference type="SUPFAM" id="SSF74653">
    <property type="entry name" value="TolA/TonB C-terminal domain"/>
    <property type="match status" value="1"/>
</dbReference>
<proteinExistence type="inferred from homology"/>
<evidence type="ECO:0000256" key="8">
    <source>
        <dbReference type="ARBA" id="ARBA00023136"/>
    </source>
</evidence>
<keyword evidence="3 11" id="KW-0812">Transmembrane</keyword>
<dbReference type="SUPFAM" id="SSF88659">
    <property type="entry name" value="Sigma3 and sigma4 domains of RNA polymerase sigma factors"/>
    <property type="match status" value="1"/>
</dbReference>
<feature type="coiled-coil region" evidence="10">
    <location>
        <begin position="256"/>
        <end position="315"/>
    </location>
</feature>
<dbReference type="InterPro" id="IPR013325">
    <property type="entry name" value="RNA_pol_sigma_r2"/>
</dbReference>
<evidence type="ECO:0000256" key="9">
    <source>
        <dbReference type="ARBA" id="ARBA00023163"/>
    </source>
</evidence>
<keyword evidence="14" id="KW-1185">Reference proteome</keyword>
<evidence type="ECO:0000259" key="12">
    <source>
        <dbReference type="PROSITE" id="PS52015"/>
    </source>
</evidence>
<evidence type="ECO:0000256" key="4">
    <source>
        <dbReference type="ARBA" id="ARBA00022989"/>
    </source>
</evidence>
<evidence type="ECO:0000256" key="5">
    <source>
        <dbReference type="ARBA" id="ARBA00023015"/>
    </source>
</evidence>
<dbReference type="InterPro" id="IPR007630">
    <property type="entry name" value="RNA_pol_sigma70_r4"/>
</dbReference>
<dbReference type="AlphaFoldDB" id="A0A290Q4C8"/>
<dbReference type="GO" id="GO:0055085">
    <property type="term" value="P:transmembrane transport"/>
    <property type="evidence" value="ECO:0007669"/>
    <property type="project" value="InterPro"/>
</dbReference>
<dbReference type="KEGG" id="vbh:CMV30_05865"/>
<sequence length="443" mass="47942">MRDDAELLREYAENGSGEAFAELVRRHLGLVYNAALRQVGGDAHLAQDVAQSVFADLARKAGSLRGRPVLAGWLYTSARYAAVQVVRSEQRRRKREDAVMQLNEQAPTEGGEAEWERLWPVIDDALHALGEREREAVLLRFFEGRAFGEIGRTLAVSEDAARMRVERAVEKLRGLLVRRGVTSTSAALAVALSGQAFAAAPAGLAVSVTGAVLTGGAAASAGAVSWVTFMGMTKLQIGLAGVILAGGTAGLFVQKNAEAALRREREELAVRQLELKKLQEDKRERVRVAAAVRELRKDDVEFARLETEADVLKRELAANVAARARLQAPLPDAAEGKRVFKLAELDVVPKAVSRTAPKFPSEMRNSGLEGVVTVRFLVGDDGKVKSAEAVKASHELFADSAVAAVQSWVFEPGKKASVPVNVQMTVPIVYTLNREDGDANNWF</sequence>
<reference evidence="13 14" key="1">
    <citation type="submission" date="2017-09" db="EMBL/GenBank/DDBJ databases">
        <title>Complete genome sequence of Verrucomicrobial strain HZ-65, isolated from freshwater.</title>
        <authorList>
            <person name="Choi A."/>
        </authorList>
    </citation>
    <scope>NUCLEOTIDE SEQUENCE [LARGE SCALE GENOMIC DNA]</scope>
    <source>
        <strain evidence="13 14">HZ-65</strain>
    </source>
</reference>
<keyword evidence="9" id="KW-0804">Transcription</keyword>
<dbReference type="NCBIfam" id="TIGR02937">
    <property type="entry name" value="sigma70-ECF"/>
    <property type="match status" value="1"/>
</dbReference>
<name>A0A290Q4C8_9BACT</name>
<dbReference type="InterPro" id="IPR006260">
    <property type="entry name" value="TonB/TolA_C"/>
</dbReference>
<dbReference type="InterPro" id="IPR013324">
    <property type="entry name" value="RNA_pol_sigma_r3/r4-like"/>
</dbReference>
<dbReference type="PANTHER" id="PTHR43133">
    <property type="entry name" value="RNA POLYMERASE ECF-TYPE SIGMA FACTO"/>
    <property type="match status" value="1"/>
</dbReference>
<protein>
    <recommendedName>
        <fullName evidence="12">TonB C-terminal domain-containing protein</fullName>
    </recommendedName>
</protein>
<dbReference type="Proteomes" id="UP000217265">
    <property type="component" value="Chromosome"/>
</dbReference>
<comment type="similarity">
    <text evidence="2">Belongs to the sigma-70 factor family. ECF subfamily.</text>
</comment>
<dbReference type="InterPro" id="IPR007627">
    <property type="entry name" value="RNA_pol_sigma70_r2"/>
</dbReference>
<dbReference type="InterPro" id="IPR014284">
    <property type="entry name" value="RNA_pol_sigma-70_dom"/>
</dbReference>
<evidence type="ECO:0000256" key="7">
    <source>
        <dbReference type="ARBA" id="ARBA00023125"/>
    </source>
</evidence>
<dbReference type="InterPro" id="IPR039425">
    <property type="entry name" value="RNA_pol_sigma-70-like"/>
</dbReference>
<evidence type="ECO:0000256" key="2">
    <source>
        <dbReference type="ARBA" id="ARBA00010641"/>
    </source>
</evidence>
<dbReference type="PROSITE" id="PS52015">
    <property type="entry name" value="TONB_CTD"/>
    <property type="match status" value="1"/>
</dbReference>
<dbReference type="Pfam" id="PF04545">
    <property type="entry name" value="Sigma70_r4"/>
    <property type="match status" value="1"/>
</dbReference>
<feature type="domain" description="TonB C-terminal" evidence="12">
    <location>
        <begin position="344"/>
        <end position="439"/>
    </location>
</feature>
<dbReference type="Pfam" id="PF04542">
    <property type="entry name" value="Sigma70_r2"/>
    <property type="match status" value="1"/>
</dbReference>
<dbReference type="GO" id="GO:0003677">
    <property type="term" value="F:DNA binding"/>
    <property type="evidence" value="ECO:0007669"/>
    <property type="project" value="UniProtKB-KW"/>
</dbReference>
<dbReference type="PANTHER" id="PTHR43133:SF8">
    <property type="entry name" value="RNA POLYMERASE SIGMA FACTOR HI_1459-RELATED"/>
    <property type="match status" value="1"/>
</dbReference>
<feature type="transmembrane region" description="Helical" evidence="11">
    <location>
        <begin position="202"/>
        <end position="229"/>
    </location>
</feature>
<evidence type="ECO:0000256" key="6">
    <source>
        <dbReference type="ARBA" id="ARBA00023082"/>
    </source>
</evidence>